<gene>
    <name evidence="2" type="ORF">CQ022_11675</name>
    <name evidence="3" type="ORF">CQ033_05345</name>
</gene>
<evidence type="ECO:0000313" key="4">
    <source>
        <dbReference type="Proteomes" id="UP000238325"/>
    </source>
</evidence>
<dbReference type="RefSeq" id="WP_105681555.1">
    <property type="nucleotide sequence ID" value="NZ_JBBGZD010000001.1"/>
</dbReference>
<feature type="signal peptide" evidence="1">
    <location>
        <begin position="1"/>
        <end position="18"/>
    </location>
</feature>
<proteinExistence type="predicted"/>
<feature type="chain" id="PRO_5015749047" evidence="1">
    <location>
        <begin position="19"/>
        <end position="181"/>
    </location>
</feature>
<protein>
    <submittedName>
        <fullName evidence="2">Uncharacterized protein</fullName>
    </submittedName>
</protein>
<evidence type="ECO:0000313" key="3">
    <source>
        <dbReference type="EMBL" id="PRB92625.1"/>
    </source>
</evidence>
<comment type="caution">
    <text evidence="2">The sequence shown here is derived from an EMBL/GenBank/DDBJ whole genome shotgun (WGS) entry which is preliminary data.</text>
</comment>
<evidence type="ECO:0000313" key="2">
    <source>
        <dbReference type="EMBL" id="PRB86873.1"/>
    </source>
</evidence>
<keyword evidence="1" id="KW-0732">Signal</keyword>
<name>A0A2S9D294_CHRCI</name>
<sequence>MKKILTLLILFPFIFLSAQDNNDNICKYLSEELKEKPLECIDKSTIKENNEVYQFFKWSAFRENYLLRIEKTGHKYILVKKKIYTSEYDQKTGEKIDSRFKILVQKNLTQKQYVQFMKLLSENHFWLNNNYEVPTTCTDGDGIVIYAVKKNSLLKMSNGNCAPQDEYMNNMYQKIIELFNV</sequence>
<evidence type="ECO:0000256" key="1">
    <source>
        <dbReference type="SAM" id="SignalP"/>
    </source>
</evidence>
<reference evidence="4 5" key="1">
    <citation type="submission" date="2017-09" db="EMBL/GenBank/DDBJ databases">
        <title>Genomic, metabolic, and phenotypic characteristics of bacterial isolates from the natural microbiome of the model nematode Caenorhabditis elegans.</title>
        <authorList>
            <person name="Zimmermann J."/>
            <person name="Obeng N."/>
            <person name="Yang W."/>
            <person name="Obeng O."/>
            <person name="Kissoyan K."/>
            <person name="Pees B."/>
            <person name="Dirksen P."/>
            <person name="Hoppner M."/>
            <person name="Franke A."/>
            <person name="Rosenstiel P."/>
            <person name="Leippe M."/>
            <person name="Dierking K."/>
            <person name="Kaleta C."/>
            <person name="Schulenburg H."/>
        </authorList>
    </citation>
    <scope>NUCLEOTIDE SEQUENCE [LARGE SCALE GENOMIC DNA]</scope>
    <source>
        <strain evidence="2 5">MYb25</strain>
        <strain evidence="3 4">MYb44</strain>
    </source>
</reference>
<dbReference type="Proteomes" id="UP000238325">
    <property type="component" value="Unassembled WGS sequence"/>
</dbReference>
<accession>A0A2S9D294</accession>
<dbReference type="EMBL" id="PCPP01000001">
    <property type="protein sequence ID" value="PRB86873.1"/>
    <property type="molecule type" value="Genomic_DNA"/>
</dbReference>
<keyword evidence="4" id="KW-1185">Reference proteome</keyword>
<evidence type="ECO:0000313" key="5">
    <source>
        <dbReference type="Proteomes" id="UP000238534"/>
    </source>
</evidence>
<organism evidence="2 5">
    <name type="scientific">Chryseobacterium culicis</name>
    <dbReference type="NCBI Taxonomy" id="680127"/>
    <lineage>
        <taxon>Bacteria</taxon>
        <taxon>Pseudomonadati</taxon>
        <taxon>Bacteroidota</taxon>
        <taxon>Flavobacteriia</taxon>
        <taxon>Flavobacteriales</taxon>
        <taxon>Weeksellaceae</taxon>
        <taxon>Chryseobacterium group</taxon>
        <taxon>Chryseobacterium</taxon>
    </lineage>
</organism>
<dbReference type="Proteomes" id="UP000238534">
    <property type="component" value="Unassembled WGS sequence"/>
</dbReference>
<dbReference type="AlphaFoldDB" id="A0A2S9D294"/>
<dbReference type="EMBL" id="PCPH01000001">
    <property type="protein sequence ID" value="PRB92625.1"/>
    <property type="molecule type" value="Genomic_DNA"/>
</dbReference>
<dbReference type="OrthoDB" id="1257197at2"/>